<keyword evidence="5 6" id="KW-0472">Membrane</keyword>
<feature type="transmembrane region" description="Helical" evidence="6">
    <location>
        <begin position="158"/>
        <end position="181"/>
    </location>
</feature>
<feature type="transmembrane region" description="Helical" evidence="6">
    <location>
        <begin position="120"/>
        <end position="137"/>
    </location>
</feature>
<dbReference type="InterPro" id="IPR050291">
    <property type="entry name" value="CDF_Transporter"/>
</dbReference>
<dbReference type="Pfam" id="PF01545">
    <property type="entry name" value="Cation_efflux"/>
    <property type="match status" value="1"/>
</dbReference>
<feature type="transmembrane region" description="Helical" evidence="6">
    <location>
        <begin position="45"/>
        <end position="63"/>
    </location>
</feature>
<reference evidence="8" key="1">
    <citation type="submission" date="2020-09" db="EMBL/GenBank/DDBJ databases">
        <authorList>
            <person name="Kim M.K."/>
        </authorList>
    </citation>
    <scope>NUCLEOTIDE SEQUENCE</scope>
    <source>
        <strain evidence="8">BT704</strain>
    </source>
</reference>
<keyword evidence="9" id="KW-1185">Reference proteome</keyword>
<comment type="subcellular location">
    <subcellularLocation>
        <location evidence="1">Membrane</location>
        <topology evidence="1">Multi-pass membrane protein</topology>
    </subcellularLocation>
</comment>
<evidence type="ECO:0000256" key="5">
    <source>
        <dbReference type="ARBA" id="ARBA00023136"/>
    </source>
</evidence>
<feature type="transmembrane region" description="Helical" evidence="6">
    <location>
        <begin position="75"/>
        <end position="100"/>
    </location>
</feature>
<dbReference type="PANTHER" id="PTHR43840">
    <property type="entry name" value="MITOCHONDRIAL METAL TRANSPORTER 1-RELATED"/>
    <property type="match status" value="1"/>
</dbReference>
<comment type="caution">
    <text evidence="8">The sequence shown here is derived from an EMBL/GenBank/DDBJ whole genome shotgun (WGS) entry which is preliminary data.</text>
</comment>
<evidence type="ECO:0000313" key="9">
    <source>
        <dbReference type="Proteomes" id="UP000653797"/>
    </source>
</evidence>
<gene>
    <name evidence="8" type="ORF">IC230_08050</name>
</gene>
<dbReference type="GO" id="GO:0015093">
    <property type="term" value="F:ferrous iron transmembrane transporter activity"/>
    <property type="evidence" value="ECO:0007669"/>
    <property type="project" value="TreeGrafter"/>
</dbReference>
<evidence type="ECO:0000256" key="6">
    <source>
        <dbReference type="SAM" id="Phobius"/>
    </source>
</evidence>
<dbReference type="GO" id="GO:0005886">
    <property type="term" value="C:plasma membrane"/>
    <property type="evidence" value="ECO:0007669"/>
    <property type="project" value="TreeGrafter"/>
</dbReference>
<dbReference type="GO" id="GO:0015086">
    <property type="term" value="F:cadmium ion transmembrane transporter activity"/>
    <property type="evidence" value="ECO:0007669"/>
    <property type="project" value="TreeGrafter"/>
</dbReference>
<dbReference type="GO" id="GO:0006882">
    <property type="term" value="P:intracellular zinc ion homeostasis"/>
    <property type="evidence" value="ECO:0007669"/>
    <property type="project" value="TreeGrafter"/>
</dbReference>
<feature type="domain" description="Cation efflux protein transmembrane" evidence="7">
    <location>
        <begin position="15"/>
        <end position="215"/>
    </location>
</feature>
<evidence type="ECO:0000259" key="7">
    <source>
        <dbReference type="Pfam" id="PF01545"/>
    </source>
</evidence>
<dbReference type="SUPFAM" id="SSF161111">
    <property type="entry name" value="Cation efflux protein transmembrane domain-like"/>
    <property type="match status" value="1"/>
</dbReference>
<evidence type="ECO:0000256" key="4">
    <source>
        <dbReference type="ARBA" id="ARBA00022989"/>
    </source>
</evidence>
<dbReference type="GO" id="GO:0015341">
    <property type="term" value="F:zinc efflux antiporter activity"/>
    <property type="evidence" value="ECO:0007669"/>
    <property type="project" value="TreeGrafter"/>
</dbReference>
<dbReference type="InterPro" id="IPR027469">
    <property type="entry name" value="Cation_efflux_TMD_sf"/>
</dbReference>
<accession>A0A927B049</accession>
<organism evidence="8 9">
    <name type="scientific">Spirosoma validum</name>
    <dbReference type="NCBI Taxonomy" id="2771355"/>
    <lineage>
        <taxon>Bacteria</taxon>
        <taxon>Pseudomonadati</taxon>
        <taxon>Bacteroidota</taxon>
        <taxon>Cytophagia</taxon>
        <taxon>Cytophagales</taxon>
        <taxon>Cytophagaceae</taxon>
        <taxon>Spirosoma</taxon>
    </lineage>
</organism>
<feature type="transmembrane region" description="Helical" evidence="6">
    <location>
        <begin position="15"/>
        <end position="33"/>
    </location>
</feature>
<dbReference type="Proteomes" id="UP000653797">
    <property type="component" value="Unassembled WGS sequence"/>
</dbReference>
<evidence type="ECO:0000256" key="1">
    <source>
        <dbReference type="ARBA" id="ARBA00004141"/>
    </source>
</evidence>
<dbReference type="RefSeq" id="WP_191038454.1">
    <property type="nucleotide sequence ID" value="NZ_JACXAA010000002.1"/>
</dbReference>
<evidence type="ECO:0000313" key="8">
    <source>
        <dbReference type="EMBL" id="MBD2752837.1"/>
    </source>
</evidence>
<protein>
    <submittedName>
        <fullName evidence="8">Cation transporter</fullName>
    </submittedName>
</protein>
<evidence type="ECO:0000256" key="2">
    <source>
        <dbReference type="ARBA" id="ARBA00022448"/>
    </source>
</evidence>
<name>A0A927B049_9BACT</name>
<evidence type="ECO:0000256" key="3">
    <source>
        <dbReference type="ARBA" id="ARBA00022692"/>
    </source>
</evidence>
<sequence length="299" mass="33507">MINSLQKHAEEQKKLKISLVMVLALMVWGLVFNELTTSNIVELDAGSYIISGLIGIVTIYVSRLQSRPSTTSHPLGYSGFVPILNLMRSFMIILICLKAIGESIGSIASGPSEPEHGIVFLYAGVTLILNGIAYYYIHKSAVETGSQILRVDAIEWKIDIFYNVCIMLSFSVAYLLTRFGYTAAANYVDPVFCILLSIGMSISLIQMFAENIRKLSLRSIDEPIQKDIIARFHQQIPHIKAFTPNFTAIDLSGILVVEVQLYLNDKAKWSHDLLEEWETEGRTILGEINPNHHLIFSLR</sequence>
<keyword evidence="2" id="KW-0813">Transport</keyword>
<keyword evidence="3 6" id="KW-0812">Transmembrane</keyword>
<feature type="transmembrane region" description="Helical" evidence="6">
    <location>
        <begin position="187"/>
        <end position="209"/>
    </location>
</feature>
<proteinExistence type="predicted"/>
<dbReference type="AlphaFoldDB" id="A0A927B049"/>
<dbReference type="Gene3D" id="1.20.1510.10">
    <property type="entry name" value="Cation efflux protein transmembrane domain"/>
    <property type="match status" value="1"/>
</dbReference>
<dbReference type="EMBL" id="JACXAA010000002">
    <property type="protein sequence ID" value="MBD2752837.1"/>
    <property type="molecule type" value="Genomic_DNA"/>
</dbReference>
<dbReference type="InterPro" id="IPR058533">
    <property type="entry name" value="Cation_efflux_TM"/>
</dbReference>
<keyword evidence="4 6" id="KW-1133">Transmembrane helix</keyword>
<dbReference type="PANTHER" id="PTHR43840:SF15">
    <property type="entry name" value="MITOCHONDRIAL METAL TRANSPORTER 1-RELATED"/>
    <property type="match status" value="1"/>
</dbReference>